<evidence type="ECO:0000313" key="1">
    <source>
        <dbReference type="EMBL" id="CAB4156554.1"/>
    </source>
</evidence>
<accession>A0A6J5NMM6</accession>
<dbReference type="Gene3D" id="2.60.120.260">
    <property type="entry name" value="Galactose-binding domain-like"/>
    <property type="match status" value="1"/>
</dbReference>
<organism evidence="1">
    <name type="scientific">uncultured Caudovirales phage</name>
    <dbReference type="NCBI Taxonomy" id="2100421"/>
    <lineage>
        <taxon>Viruses</taxon>
        <taxon>Duplodnaviria</taxon>
        <taxon>Heunggongvirae</taxon>
        <taxon>Uroviricota</taxon>
        <taxon>Caudoviricetes</taxon>
        <taxon>Peduoviridae</taxon>
        <taxon>Maltschvirus</taxon>
        <taxon>Maltschvirus maltsch</taxon>
    </lineage>
</organism>
<gene>
    <name evidence="1" type="ORF">UFOVP655_68</name>
</gene>
<dbReference type="EMBL" id="LR796637">
    <property type="protein sequence ID" value="CAB4156554.1"/>
    <property type="molecule type" value="Genomic_DNA"/>
</dbReference>
<reference evidence="1" key="1">
    <citation type="submission" date="2020-04" db="EMBL/GenBank/DDBJ databases">
        <authorList>
            <person name="Chiriac C."/>
            <person name="Salcher M."/>
            <person name="Ghai R."/>
            <person name="Kavagutti S V."/>
        </authorList>
    </citation>
    <scope>NUCLEOTIDE SEQUENCE</scope>
</reference>
<protein>
    <submittedName>
        <fullName evidence="1">Uncharacterized protein</fullName>
    </submittedName>
</protein>
<proteinExistence type="predicted"/>
<name>A0A6J5NMM6_9CAUD</name>
<sequence length="528" mass="55565">MAEYTLYPNANWNGDDLFTATGGTAYGVLADNSDSTYLRRTDLTVPASYETEFQTQTIPSDEQIISVNLWARISSLADDSLAQFSLGVITDRNGKTVYYGIPISKQGIVSAFTYDLGITLTSAPNGAVWTQTLLDNLVVKFTDGATGSTVLPPDPTNRTTLYKLYAVVKTAPRPTLTVTAPSGTVTDTSFPSINWTPTFADGEPQSAYEIKIFDATTYGGSSFSADTSTPIITTGIVTSTSKGQTLEGDLANSTTYRAYVRVASLINGANYFSAWAYSEFTLSIDSPATPTVSAYYNSTDGSVAVTIFGRTNVLTANQASLETNTTGWTATANCSISRSTSQYSSGTASLALLSAASGDMTASTNGTRFPVTANNKFSATAEFKSGSTARACSTGIVWYNAAGTVLSTIYGTAENDSSSAWNESGVTATAPATAASAQVIVKVASAGSGETHYVDKIAFHAGTNPVWTRGAFGSFSFAVERSSDNGLTWVAVRNSPITASTAQIATLSDYETPLDTTVIYRAKARAEI</sequence>